<dbReference type="EMBL" id="BAAAQM010000065">
    <property type="protein sequence ID" value="GAA1999462.1"/>
    <property type="molecule type" value="Genomic_DNA"/>
</dbReference>
<evidence type="ECO:0000313" key="2">
    <source>
        <dbReference type="Proteomes" id="UP001499854"/>
    </source>
</evidence>
<dbReference type="Proteomes" id="UP001499854">
    <property type="component" value="Unassembled WGS sequence"/>
</dbReference>
<sequence length="155" mass="15695">MVWDAIATDAPVALAFAAAAGASEEMAATAAASVSFPDGAAAGAVFGSRCVDGFDGALGDGLGPAGGSAAAAIPQDAATAAAVTAATTALRSACRFARPAPPPCIRGFICKVPCAFRVFTEARPRVGHSTWIKTLSRGRIDHRAKLRRKRRKAAN</sequence>
<proteinExistence type="predicted"/>
<gene>
    <name evidence="1" type="ORF">GCM10009838_76100</name>
</gene>
<reference evidence="1 2" key="1">
    <citation type="journal article" date="2019" name="Int. J. Syst. Evol. Microbiol.">
        <title>The Global Catalogue of Microorganisms (GCM) 10K type strain sequencing project: providing services to taxonomists for standard genome sequencing and annotation.</title>
        <authorList>
            <consortium name="The Broad Institute Genomics Platform"/>
            <consortium name="The Broad Institute Genome Sequencing Center for Infectious Disease"/>
            <person name="Wu L."/>
            <person name="Ma J."/>
        </authorList>
    </citation>
    <scope>NUCLEOTIDE SEQUENCE [LARGE SCALE GENOMIC DNA]</scope>
    <source>
        <strain evidence="1 2">JCM 16013</strain>
    </source>
</reference>
<name>A0ABN2T6H6_9ACTN</name>
<comment type="caution">
    <text evidence="1">The sequence shown here is derived from an EMBL/GenBank/DDBJ whole genome shotgun (WGS) entry which is preliminary data.</text>
</comment>
<accession>A0ABN2T6H6</accession>
<protein>
    <submittedName>
        <fullName evidence="1">Uncharacterized protein</fullName>
    </submittedName>
</protein>
<keyword evidence="2" id="KW-1185">Reference proteome</keyword>
<organism evidence="1 2">
    <name type="scientific">Catenulispora subtropica</name>
    <dbReference type="NCBI Taxonomy" id="450798"/>
    <lineage>
        <taxon>Bacteria</taxon>
        <taxon>Bacillati</taxon>
        <taxon>Actinomycetota</taxon>
        <taxon>Actinomycetes</taxon>
        <taxon>Catenulisporales</taxon>
        <taxon>Catenulisporaceae</taxon>
        <taxon>Catenulispora</taxon>
    </lineage>
</organism>
<evidence type="ECO:0000313" key="1">
    <source>
        <dbReference type="EMBL" id="GAA1999462.1"/>
    </source>
</evidence>